<keyword evidence="4" id="KW-1185">Reference proteome</keyword>
<reference evidence="4" key="1">
    <citation type="journal article" date="2019" name="Int. J. Syst. Evol. Microbiol.">
        <title>The Global Catalogue of Microorganisms (GCM) 10K type strain sequencing project: providing services to taxonomists for standard genome sequencing and annotation.</title>
        <authorList>
            <consortium name="The Broad Institute Genomics Platform"/>
            <consortium name="The Broad Institute Genome Sequencing Center for Infectious Disease"/>
            <person name="Wu L."/>
            <person name="Ma J."/>
        </authorList>
    </citation>
    <scope>NUCLEOTIDE SEQUENCE [LARGE SCALE GENOMIC DNA]</scope>
    <source>
        <strain evidence="4">JCM 17442</strain>
    </source>
</reference>
<evidence type="ECO:0000313" key="4">
    <source>
        <dbReference type="Proteomes" id="UP001501594"/>
    </source>
</evidence>
<keyword evidence="2" id="KW-1133">Transmembrane helix</keyword>
<feature type="transmembrane region" description="Helical" evidence="2">
    <location>
        <begin position="312"/>
        <end position="332"/>
    </location>
</feature>
<organism evidence="3 4">
    <name type="scientific">Frondihabitans peucedani</name>
    <dbReference type="NCBI Taxonomy" id="598626"/>
    <lineage>
        <taxon>Bacteria</taxon>
        <taxon>Bacillati</taxon>
        <taxon>Actinomycetota</taxon>
        <taxon>Actinomycetes</taxon>
        <taxon>Micrococcales</taxon>
        <taxon>Microbacteriaceae</taxon>
        <taxon>Frondihabitans</taxon>
    </lineage>
</organism>
<keyword evidence="2" id="KW-0812">Transmembrane</keyword>
<accession>A0ABP8DYE7</accession>
<evidence type="ECO:0000313" key="3">
    <source>
        <dbReference type="EMBL" id="GAA4264896.1"/>
    </source>
</evidence>
<dbReference type="EMBL" id="BAABAU010000001">
    <property type="protein sequence ID" value="GAA4264896.1"/>
    <property type="molecule type" value="Genomic_DNA"/>
</dbReference>
<comment type="caution">
    <text evidence="3">The sequence shown here is derived from an EMBL/GenBank/DDBJ whole genome shotgun (WGS) entry which is preliminary data.</text>
</comment>
<evidence type="ECO:0000256" key="1">
    <source>
        <dbReference type="SAM" id="MobiDB-lite"/>
    </source>
</evidence>
<feature type="transmembrane region" description="Helical" evidence="2">
    <location>
        <begin position="352"/>
        <end position="373"/>
    </location>
</feature>
<gene>
    <name evidence="3" type="ORF">GCM10022256_05080</name>
</gene>
<feature type="transmembrane region" description="Helical" evidence="2">
    <location>
        <begin position="239"/>
        <end position="259"/>
    </location>
</feature>
<dbReference type="Proteomes" id="UP001501594">
    <property type="component" value="Unassembled WGS sequence"/>
</dbReference>
<proteinExistence type="predicted"/>
<protein>
    <submittedName>
        <fullName evidence="3">Uncharacterized protein</fullName>
    </submittedName>
</protein>
<feature type="transmembrane region" description="Helical" evidence="2">
    <location>
        <begin position="265"/>
        <end position="291"/>
    </location>
</feature>
<feature type="region of interest" description="Disordered" evidence="1">
    <location>
        <begin position="67"/>
        <end position="87"/>
    </location>
</feature>
<keyword evidence="2" id="KW-0472">Membrane</keyword>
<name>A0ABP8DYE7_9MICO</name>
<evidence type="ECO:0000256" key="2">
    <source>
        <dbReference type="SAM" id="Phobius"/>
    </source>
</evidence>
<sequence length="393" mass="40043">MGTVTAFVDEREHPLRRSTFTPAGGLSLPEALPADPAPVSVSADESAPPVVEVVAPLDPAAALEAVLQDDDDDDVDRGFPRPPLRGSLDDEDLVPLVDRHTDDTATVDLIGILQAQMQLRAAEAARFAAWEAEIRRIGTEDALDELERTRLHFTGVIPVQTGPSIVATTSAPAGEALVPERIVSADAHDSAPVIPTGTAPEPAANPHAERARLADEELLERADDAPVSTTAARSAVSPVLVVAAAALALTLVVVSLVLAPTGASLALTAGFAAAAALAASFLGAVVARFGVSRLLPTGTPASGLPSAWRSGVFVGGLVVGTVVGEGLVSTTAPGFGWQGFLSGLVATRGAHVELSIVAALVGAFVLALVVVAIGDRLSSSARTANTEQDQPAD</sequence>
<feature type="region of interest" description="Disordered" evidence="1">
    <location>
        <begin position="1"/>
        <end position="45"/>
    </location>
</feature>